<accession>A0A142B868</accession>
<dbReference type="Pfam" id="PF00258">
    <property type="entry name" value="Flavodoxin_1"/>
    <property type="match status" value="1"/>
</dbReference>
<dbReference type="PANTHER" id="PTHR43717:SF1">
    <property type="entry name" value="ANAEROBIC NITRIC OXIDE REDUCTASE FLAVORUBREDOXIN"/>
    <property type="match status" value="1"/>
</dbReference>
<evidence type="ECO:0000256" key="2">
    <source>
        <dbReference type="ARBA" id="ARBA00022643"/>
    </source>
</evidence>
<keyword evidence="2" id="KW-0288">FMN</keyword>
<dbReference type="PANTHER" id="PTHR43717">
    <property type="entry name" value="ANAEROBIC NITRIC OXIDE REDUCTASE FLAVORUBREDOXIN"/>
    <property type="match status" value="1"/>
</dbReference>
<evidence type="ECO:0000313" key="4">
    <source>
        <dbReference type="EMBL" id="AMO54944.1"/>
    </source>
</evidence>
<sequence length="75" mass="8065">MLLVYEISGLVGSSTMNNVMMPKIAGLLEEITGLRFKNKQAGAFGSYGWNGGAVDRIHSRLKDAGFTATESLKSQ</sequence>
<feature type="domain" description="Flavodoxin-like" evidence="3">
    <location>
        <begin position="11"/>
        <end position="71"/>
    </location>
</feature>
<dbReference type="Proteomes" id="UP000071065">
    <property type="component" value="Chromosome"/>
</dbReference>
<organism evidence="4 5">
    <name type="scientific">Endozoicomonas montiporae CL-33</name>
    <dbReference type="NCBI Taxonomy" id="570277"/>
    <lineage>
        <taxon>Bacteria</taxon>
        <taxon>Pseudomonadati</taxon>
        <taxon>Pseudomonadota</taxon>
        <taxon>Gammaproteobacteria</taxon>
        <taxon>Oceanospirillales</taxon>
        <taxon>Endozoicomonadaceae</taxon>
        <taxon>Endozoicomonas</taxon>
    </lineage>
</organism>
<dbReference type="SUPFAM" id="SSF52218">
    <property type="entry name" value="Flavoproteins"/>
    <property type="match status" value="1"/>
</dbReference>
<evidence type="ECO:0000259" key="3">
    <source>
        <dbReference type="Pfam" id="PF00258"/>
    </source>
</evidence>
<reference evidence="4 5" key="1">
    <citation type="journal article" date="2016" name="Front. Microbiol.">
        <title>Genomic Insight into the Host-Endosymbiont Relationship of Endozoicomonas montiporae CL-33(T) with its Coral Host.</title>
        <authorList>
            <person name="Ding J.-Y."/>
            <person name="Shiu J.-H."/>
            <person name="Chen W.-M."/>
            <person name="Chiang Y.-R."/>
            <person name="Tang S.-L."/>
        </authorList>
    </citation>
    <scope>NUCLEOTIDE SEQUENCE [LARGE SCALE GENOMIC DNA]</scope>
    <source>
        <strain evidence="4 5">CL-33</strain>
    </source>
</reference>
<dbReference type="Gene3D" id="3.40.50.360">
    <property type="match status" value="1"/>
</dbReference>
<dbReference type="EMBL" id="CP013251">
    <property type="protein sequence ID" value="AMO54944.1"/>
    <property type="molecule type" value="Genomic_DNA"/>
</dbReference>
<gene>
    <name evidence="4" type="primary">norV</name>
    <name evidence="4" type="ORF">EZMO1_0707</name>
</gene>
<dbReference type="AlphaFoldDB" id="A0A142B868"/>
<dbReference type="PATRIC" id="fig|570277.3.peg.758"/>
<dbReference type="KEGG" id="emp:EZMO1_0707"/>
<evidence type="ECO:0000256" key="1">
    <source>
        <dbReference type="ARBA" id="ARBA00022630"/>
    </source>
</evidence>
<evidence type="ECO:0000313" key="5">
    <source>
        <dbReference type="Proteomes" id="UP000071065"/>
    </source>
</evidence>
<proteinExistence type="predicted"/>
<dbReference type="GO" id="GO:0010181">
    <property type="term" value="F:FMN binding"/>
    <property type="evidence" value="ECO:0007669"/>
    <property type="project" value="InterPro"/>
</dbReference>
<name>A0A142B868_9GAMM</name>
<dbReference type="InterPro" id="IPR008254">
    <property type="entry name" value="Flavodoxin/NO_synth"/>
</dbReference>
<keyword evidence="1" id="KW-0285">Flavoprotein</keyword>
<protein>
    <submittedName>
        <fullName evidence="4">Anaerobic nitric oxide reductase flavorubredoxin</fullName>
    </submittedName>
</protein>
<dbReference type="InterPro" id="IPR029039">
    <property type="entry name" value="Flavoprotein-like_sf"/>
</dbReference>
<dbReference type="STRING" id="570277.EZMO1_0707"/>